<keyword evidence="4 7" id="KW-0812">Transmembrane</keyword>
<feature type="domain" description="ABC transmembrane type-1" evidence="8">
    <location>
        <begin position="59"/>
        <end position="239"/>
    </location>
</feature>
<accession>A0A1I3C6A7</accession>
<feature type="transmembrane region" description="Helical" evidence="7">
    <location>
        <begin position="216"/>
        <end position="238"/>
    </location>
</feature>
<evidence type="ECO:0000259" key="8">
    <source>
        <dbReference type="PROSITE" id="PS50928"/>
    </source>
</evidence>
<proteinExistence type="inferred from homology"/>
<evidence type="ECO:0000256" key="7">
    <source>
        <dbReference type="RuleBase" id="RU363032"/>
    </source>
</evidence>
<gene>
    <name evidence="9" type="ORF">SAMN04487861_102175</name>
</gene>
<dbReference type="CDD" id="cd06261">
    <property type="entry name" value="TM_PBP2"/>
    <property type="match status" value="1"/>
</dbReference>
<comment type="subcellular location">
    <subcellularLocation>
        <location evidence="1 7">Cell membrane</location>
        <topology evidence="1 7">Multi-pass membrane protein</topology>
    </subcellularLocation>
</comment>
<evidence type="ECO:0000256" key="6">
    <source>
        <dbReference type="ARBA" id="ARBA00023136"/>
    </source>
</evidence>
<organism evidence="9 10">
    <name type="scientific">Selenomonas ruminantium</name>
    <dbReference type="NCBI Taxonomy" id="971"/>
    <lineage>
        <taxon>Bacteria</taxon>
        <taxon>Bacillati</taxon>
        <taxon>Bacillota</taxon>
        <taxon>Negativicutes</taxon>
        <taxon>Selenomonadales</taxon>
        <taxon>Selenomonadaceae</taxon>
        <taxon>Selenomonas</taxon>
    </lineage>
</organism>
<dbReference type="InterPro" id="IPR035906">
    <property type="entry name" value="MetI-like_sf"/>
</dbReference>
<evidence type="ECO:0000313" key="9">
    <source>
        <dbReference type="EMBL" id="SFH69699.1"/>
    </source>
</evidence>
<keyword evidence="2 7" id="KW-0813">Transport</keyword>
<dbReference type="RefSeq" id="WP_075441938.1">
    <property type="nucleotide sequence ID" value="NZ_FOQK01000002.1"/>
</dbReference>
<dbReference type="InterPro" id="IPR000515">
    <property type="entry name" value="MetI-like"/>
</dbReference>
<sequence>MKPAIHLSGALLLVLISWQSIAWLGGWNEALFPTPAQTVHGFAEILADGVLLKDIGTSLYRFLLGYTTSVVLAMALGLILGWYQSIWAFLNPIAQVLRPISPVAWLPFIVLVFGIGDMPSLVIIFLAAFFPVLLSTVAAVAGIEPVYLKVAQNFGIGQPQILTKIIFPAIFPRIATGLHLALGTAWVFLVAGEMVGTQSGLGFLIIDARNNLRADLLMTAIITIGVLGLLLDSSITWLEKRIYRRWGIPERSNA</sequence>
<comment type="similarity">
    <text evidence="7">Belongs to the binding-protein-dependent transport system permease family.</text>
</comment>
<feature type="transmembrane region" description="Helical" evidence="7">
    <location>
        <begin position="121"/>
        <end position="143"/>
    </location>
</feature>
<dbReference type="Pfam" id="PF00528">
    <property type="entry name" value="BPD_transp_1"/>
    <property type="match status" value="1"/>
</dbReference>
<evidence type="ECO:0000256" key="2">
    <source>
        <dbReference type="ARBA" id="ARBA00022448"/>
    </source>
</evidence>
<dbReference type="OrthoDB" id="9796361at2"/>
<evidence type="ECO:0000256" key="3">
    <source>
        <dbReference type="ARBA" id="ARBA00022475"/>
    </source>
</evidence>
<feature type="transmembrane region" description="Helical" evidence="7">
    <location>
        <begin position="59"/>
        <end position="83"/>
    </location>
</feature>
<keyword evidence="3" id="KW-1003">Cell membrane</keyword>
<evidence type="ECO:0000256" key="1">
    <source>
        <dbReference type="ARBA" id="ARBA00004651"/>
    </source>
</evidence>
<feature type="transmembrane region" description="Helical" evidence="7">
    <location>
        <begin position="174"/>
        <end position="196"/>
    </location>
</feature>
<dbReference type="PANTHER" id="PTHR30151:SF0">
    <property type="entry name" value="ABC TRANSPORTER PERMEASE PROTEIN MJ0413-RELATED"/>
    <property type="match status" value="1"/>
</dbReference>
<evidence type="ECO:0000256" key="4">
    <source>
        <dbReference type="ARBA" id="ARBA00022692"/>
    </source>
</evidence>
<dbReference type="Proteomes" id="UP000183639">
    <property type="component" value="Unassembled WGS sequence"/>
</dbReference>
<keyword evidence="6 7" id="KW-0472">Membrane</keyword>
<evidence type="ECO:0000313" key="10">
    <source>
        <dbReference type="Proteomes" id="UP000183639"/>
    </source>
</evidence>
<dbReference type="SUPFAM" id="SSF161098">
    <property type="entry name" value="MetI-like"/>
    <property type="match status" value="1"/>
</dbReference>
<reference evidence="9 10" key="1">
    <citation type="submission" date="2016-10" db="EMBL/GenBank/DDBJ databases">
        <authorList>
            <person name="de Groot N.N."/>
        </authorList>
    </citation>
    <scope>NUCLEOTIDE SEQUENCE [LARGE SCALE GENOMIC DNA]</scope>
    <source>
        <strain evidence="9 10">Z108</strain>
    </source>
</reference>
<dbReference type="EMBL" id="FOQK01000002">
    <property type="protein sequence ID" value="SFH69699.1"/>
    <property type="molecule type" value="Genomic_DNA"/>
</dbReference>
<evidence type="ECO:0000256" key="5">
    <source>
        <dbReference type="ARBA" id="ARBA00022989"/>
    </source>
</evidence>
<keyword evidence="5 7" id="KW-1133">Transmembrane helix</keyword>
<feature type="transmembrane region" description="Helical" evidence="7">
    <location>
        <begin position="95"/>
        <end position="115"/>
    </location>
</feature>
<dbReference type="AlphaFoldDB" id="A0A1I3C6A7"/>
<dbReference type="FunFam" id="1.10.3720.10:FF:000003">
    <property type="entry name" value="Aliphatic sulfonate ABC transporter permease"/>
    <property type="match status" value="1"/>
</dbReference>
<protein>
    <submittedName>
        <fullName evidence="9">NitT/TauT family transport system permease protein</fullName>
    </submittedName>
</protein>
<dbReference type="GO" id="GO:0005886">
    <property type="term" value="C:plasma membrane"/>
    <property type="evidence" value="ECO:0007669"/>
    <property type="project" value="UniProtKB-SubCell"/>
</dbReference>
<dbReference type="GO" id="GO:0042918">
    <property type="term" value="P:alkanesulfonate transmembrane transport"/>
    <property type="evidence" value="ECO:0007669"/>
    <property type="project" value="UniProtKB-ARBA"/>
</dbReference>
<dbReference type="PROSITE" id="PS50928">
    <property type="entry name" value="ABC_TM1"/>
    <property type="match status" value="1"/>
</dbReference>
<dbReference type="PANTHER" id="PTHR30151">
    <property type="entry name" value="ALKANE SULFONATE ABC TRANSPORTER-RELATED, MEMBRANE SUBUNIT"/>
    <property type="match status" value="1"/>
</dbReference>
<name>A0A1I3C6A7_SELRU</name>
<dbReference type="Gene3D" id="1.10.3720.10">
    <property type="entry name" value="MetI-like"/>
    <property type="match status" value="1"/>
</dbReference>